<dbReference type="InterPro" id="IPR011701">
    <property type="entry name" value="MFS"/>
</dbReference>
<dbReference type="PRINTS" id="PR01036">
    <property type="entry name" value="TCRTETB"/>
</dbReference>
<dbReference type="SUPFAM" id="SSF103473">
    <property type="entry name" value="MFS general substrate transporter"/>
    <property type="match status" value="1"/>
</dbReference>
<feature type="transmembrane region" description="Helical" evidence="6">
    <location>
        <begin position="335"/>
        <end position="354"/>
    </location>
</feature>
<keyword evidence="8" id="KW-0614">Plasmid</keyword>
<feature type="transmembrane region" description="Helical" evidence="6">
    <location>
        <begin position="83"/>
        <end position="102"/>
    </location>
</feature>
<feature type="transmembrane region" description="Helical" evidence="6">
    <location>
        <begin position="360"/>
        <end position="385"/>
    </location>
</feature>
<dbReference type="AlphaFoldDB" id="A0A097SQC2"/>
<accession>A0A097SQC2</accession>
<dbReference type="Gene3D" id="1.20.1720.10">
    <property type="entry name" value="Multidrug resistance protein D"/>
    <property type="match status" value="1"/>
</dbReference>
<evidence type="ECO:0000313" key="8">
    <source>
        <dbReference type="EMBL" id="AIU93715.1"/>
    </source>
</evidence>
<evidence type="ECO:0000256" key="5">
    <source>
        <dbReference type="ARBA" id="ARBA00023136"/>
    </source>
</evidence>
<feature type="transmembrane region" description="Helical" evidence="6">
    <location>
        <begin position="173"/>
        <end position="192"/>
    </location>
</feature>
<evidence type="ECO:0000256" key="2">
    <source>
        <dbReference type="ARBA" id="ARBA00022448"/>
    </source>
</evidence>
<protein>
    <recommendedName>
        <fullName evidence="7">Major facilitator superfamily (MFS) profile domain-containing protein</fullName>
    </recommendedName>
</protein>
<dbReference type="Pfam" id="PF07690">
    <property type="entry name" value="MFS_1"/>
    <property type="match status" value="1"/>
</dbReference>
<dbReference type="PROSITE" id="PS50850">
    <property type="entry name" value="MFS"/>
    <property type="match status" value="1"/>
</dbReference>
<feature type="transmembrane region" description="Helical" evidence="6">
    <location>
        <begin position="439"/>
        <end position="460"/>
    </location>
</feature>
<dbReference type="InterPro" id="IPR036259">
    <property type="entry name" value="MFS_trans_sf"/>
</dbReference>
<dbReference type="PANTHER" id="PTHR42718">
    <property type="entry name" value="MAJOR FACILITATOR SUPERFAMILY MULTIDRUG TRANSPORTER MFSC"/>
    <property type="match status" value="1"/>
</dbReference>
<feature type="transmembrane region" description="Helical" evidence="6">
    <location>
        <begin position="114"/>
        <end position="134"/>
    </location>
</feature>
<dbReference type="GO" id="GO:0022857">
    <property type="term" value="F:transmembrane transporter activity"/>
    <property type="evidence" value="ECO:0007669"/>
    <property type="project" value="InterPro"/>
</dbReference>
<dbReference type="Gene3D" id="1.20.1250.20">
    <property type="entry name" value="MFS general substrate transporter like domains"/>
    <property type="match status" value="1"/>
</dbReference>
<dbReference type="GO" id="GO:0005886">
    <property type="term" value="C:plasma membrane"/>
    <property type="evidence" value="ECO:0007669"/>
    <property type="project" value="UniProtKB-SubCell"/>
</dbReference>
<proteinExistence type="predicted"/>
<feature type="transmembrane region" description="Helical" evidence="6">
    <location>
        <begin position="397"/>
        <end position="419"/>
    </location>
</feature>
<evidence type="ECO:0000259" key="7">
    <source>
        <dbReference type="PROSITE" id="PS50850"/>
    </source>
</evidence>
<evidence type="ECO:0000256" key="1">
    <source>
        <dbReference type="ARBA" id="ARBA00004651"/>
    </source>
</evidence>
<feature type="transmembrane region" description="Helical" evidence="6">
    <location>
        <begin position="300"/>
        <end position="323"/>
    </location>
</feature>
<organism evidence="8">
    <name type="scientific">Rhodococcus sp. NS1</name>
    <dbReference type="NCBI Taxonomy" id="402236"/>
    <lineage>
        <taxon>Bacteria</taxon>
        <taxon>Bacillati</taxon>
        <taxon>Actinomycetota</taxon>
        <taxon>Actinomycetes</taxon>
        <taxon>Mycobacteriales</taxon>
        <taxon>Nocardiaceae</taxon>
        <taxon>Rhodococcus</taxon>
    </lineage>
</organism>
<dbReference type="InterPro" id="IPR020846">
    <property type="entry name" value="MFS_dom"/>
</dbReference>
<feature type="transmembrane region" description="Helical" evidence="6">
    <location>
        <begin position="204"/>
        <end position="222"/>
    </location>
</feature>
<dbReference type="PANTHER" id="PTHR42718:SF9">
    <property type="entry name" value="MAJOR FACILITATOR SUPERFAMILY MULTIDRUG TRANSPORTER MFSC"/>
    <property type="match status" value="1"/>
</dbReference>
<gene>
    <name evidence="8" type="ORF">LRS1606.281</name>
</gene>
<evidence type="ECO:0000256" key="6">
    <source>
        <dbReference type="SAM" id="Phobius"/>
    </source>
</evidence>
<name>A0A097SQC2_9NOCA</name>
<comment type="subcellular location">
    <subcellularLocation>
        <location evidence="1">Cell membrane</location>
        <topology evidence="1">Multi-pass membrane protein</topology>
    </subcellularLocation>
</comment>
<feature type="transmembrane region" description="Helical" evidence="6">
    <location>
        <begin position="141"/>
        <end position="167"/>
    </location>
</feature>
<sequence length="486" mass="50278">MSINHAPPPAMSRQAVGMIAVAAAAAFLATFNETFLNVALTPIMDDFGVSVGTVQWLTTGYLLVAAVFVPVAIVLYRRYSTRPLFIVTVGFLVAGSIVGALAPSFEVLLFGRLLQAVGTGLLTPIGMNITLAVAPRHKLGLAMGVMAAMTTLGPSTAIVASGMLLTIAPWSTLMWVFGGLAAVVMIAGALLLRNVAALSRPHLDIASFLLIALGLVGLLYGVSTVFEGSVLIAACAIAVGVAALIGFAVRQNRIENPLLDLRPFRNAGFVLGVAMTMLGLFFVFAMNVVIPVFLQTAKEMTPLGASITLAPGILLTVVLGPIAGRLFDRHGGGSMIPVGYLVMAVFVLLVGVVAGGSSVLLFGLLYVPAVLATAFIIGPAQTFALSRLDHETAPHGVTVVSTSFQIAGCMGTSLGIGVYGALDHFGLGAGQSVAEASLLGFRGSVLLVVLTSLIGVVLAIRAGRLVRRSGDYQSEREDDYATSAIE</sequence>
<keyword evidence="5 6" id="KW-0472">Membrane</keyword>
<keyword evidence="4 6" id="KW-1133">Transmembrane helix</keyword>
<feature type="transmembrane region" description="Helical" evidence="6">
    <location>
        <begin position="56"/>
        <end position="76"/>
    </location>
</feature>
<evidence type="ECO:0000256" key="4">
    <source>
        <dbReference type="ARBA" id="ARBA00022989"/>
    </source>
</evidence>
<feature type="transmembrane region" description="Helical" evidence="6">
    <location>
        <begin position="269"/>
        <end position="294"/>
    </location>
</feature>
<dbReference type="EMBL" id="KJ605395">
    <property type="protein sequence ID" value="AIU93715.1"/>
    <property type="molecule type" value="Genomic_DNA"/>
</dbReference>
<keyword evidence="2" id="KW-0813">Transport</keyword>
<evidence type="ECO:0000256" key="3">
    <source>
        <dbReference type="ARBA" id="ARBA00022692"/>
    </source>
</evidence>
<feature type="transmembrane region" description="Helical" evidence="6">
    <location>
        <begin position="228"/>
        <end position="249"/>
    </location>
</feature>
<reference evidence="8" key="1">
    <citation type="submission" date="2014-03" db="EMBL/GenBank/DDBJ databases">
        <authorList>
            <person name="Zhang G."/>
            <person name="Zhu L."/>
            <person name="Fang P."/>
        </authorList>
    </citation>
    <scope>NUCLEOTIDE SEQUENCE</scope>
    <source>
        <strain evidence="8">NS1</strain>
        <plasmid evidence="8">pNSL1</plasmid>
    </source>
</reference>
<feature type="domain" description="Major facilitator superfamily (MFS) profile" evidence="7">
    <location>
        <begin position="18"/>
        <end position="467"/>
    </location>
</feature>
<geneLocation type="plasmid" evidence="8">
    <name>pNSL1</name>
</geneLocation>
<keyword evidence="3 6" id="KW-0812">Transmembrane</keyword>
<feature type="transmembrane region" description="Helical" evidence="6">
    <location>
        <begin position="15"/>
        <end position="36"/>
    </location>
</feature>